<feature type="domain" description="YdhG-like" evidence="1">
    <location>
        <begin position="19"/>
        <end position="135"/>
    </location>
</feature>
<dbReference type="EMBL" id="CP051151">
    <property type="protein sequence ID" value="QLY40674.1"/>
    <property type="molecule type" value="Genomic_DNA"/>
</dbReference>
<keyword evidence="3" id="KW-1185">Reference proteome</keyword>
<dbReference type="InterPro" id="IPR014922">
    <property type="entry name" value="YdhG-like"/>
</dbReference>
<evidence type="ECO:0000259" key="1">
    <source>
        <dbReference type="Pfam" id="PF08818"/>
    </source>
</evidence>
<accession>A0A7L6N805</accession>
<gene>
    <name evidence="2" type="ORF">HF295_07365</name>
</gene>
<proteinExistence type="predicted"/>
<dbReference type="Gene3D" id="3.90.1150.200">
    <property type="match status" value="1"/>
</dbReference>
<protein>
    <submittedName>
        <fullName evidence="2">DUF1801 domain-containing protein</fullName>
    </submittedName>
</protein>
<sequence>MNYKANSIDEYLDSIPQDRKEVMIKLRNIFSESLPQGFSESFQYNMITYVVPFHIYPNGYHVDSNTPLPFISLASQKNHIAIYHLALYMKKDLLYWFTKAYQDLNINKLDMGKSCIRFKNINKIPFDLIKELAKKISVEEYIKIYEESRIR</sequence>
<dbReference type="KEGG" id="tbk:HF295_07365"/>
<reference evidence="2 3" key="1">
    <citation type="submission" date="2020-04" db="EMBL/GenBank/DDBJ databases">
        <authorList>
            <person name="Zheng R.K."/>
            <person name="Sun C.M."/>
        </authorList>
    </citation>
    <scope>NUCLEOTIDE SEQUENCE [LARGE SCALE GENOMIC DNA]</scope>
    <source>
        <strain evidence="3">zrk29</strain>
    </source>
</reference>
<dbReference type="RefSeq" id="WP_312031521.1">
    <property type="nucleotide sequence ID" value="NZ_CP051151.1"/>
</dbReference>
<dbReference type="AlphaFoldDB" id="A0A7L6N805"/>
<organism evidence="2 3">
    <name type="scientific">Hujiaoplasma nucleasis</name>
    <dbReference type="NCBI Taxonomy" id="2725268"/>
    <lineage>
        <taxon>Bacteria</taxon>
        <taxon>Bacillati</taxon>
        <taxon>Mycoplasmatota</taxon>
        <taxon>Mollicutes</taxon>
        <taxon>Candidatus Izemoplasmatales</taxon>
        <taxon>Hujiaoplasmataceae</taxon>
        <taxon>Hujiaoplasma</taxon>
    </lineage>
</organism>
<name>A0A7L6N805_9MOLU</name>
<evidence type="ECO:0000313" key="2">
    <source>
        <dbReference type="EMBL" id="QLY40674.1"/>
    </source>
</evidence>
<dbReference type="Proteomes" id="UP000512167">
    <property type="component" value="Chromosome"/>
</dbReference>
<dbReference type="Pfam" id="PF08818">
    <property type="entry name" value="DUF1801"/>
    <property type="match status" value="1"/>
</dbReference>
<evidence type="ECO:0000313" key="3">
    <source>
        <dbReference type="Proteomes" id="UP000512167"/>
    </source>
</evidence>
<dbReference type="SUPFAM" id="SSF159888">
    <property type="entry name" value="YdhG-like"/>
    <property type="match status" value="1"/>
</dbReference>